<dbReference type="Gene3D" id="3.10.450.50">
    <property type="match status" value="1"/>
</dbReference>
<organism evidence="1 2">
    <name type="scientific">Paenibacillus roseus</name>
    <dbReference type="NCBI Taxonomy" id="2798579"/>
    <lineage>
        <taxon>Bacteria</taxon>
        <taxon>Bacillati</taxon>
        <taxon>Bacillota</taxon>
        <taxon>Bacilli</taxon>
        <taxon>Bacillales</taxon>
        <taxon>Paenibacillaceae</taxon>
        <taxon>Paenibacillus</taxon>
    </lineage>
</organism>
<dbReference type="Pfam" id="PF02810">
    <property type="entry name" value="SEC-C"/>
    <property type="match status" value="1"/>
</dbReference>
<dbReference type="AlphaFoldDB" id="A0A934J6D2"/>
<gene>
    <name evidence="1" type="ORF">JFN88_14295</name>
</gene>
<comment type="caution">
    <text evidence="1">The sequence shown here is derived from an EMBL/GenBank/DDBJ whole genome shotgun (WGS) entry which is preliminary data.</text>
</comment>
<evidence type="ECO:0000313" key="2">
    <source>
        <dbReference type="Proteomes" id="UP000640274"/>
    </source>
</evidence>
<proteinExistence type="predicted"/>
<keyword evidence="2" id="KW-1185">Reference proteome</keyword>
<evidence type="ECO:0000313" key="1">
    <source>
        <dbReference type="EMBL" id="MBJ6362433.1"/>
    </source>
</evidence>
<dbReference type="PANTHER" id="PTHR33747:SF1">
    <property type="entry name" value="ADENYLATE CYCLASE-ASSOCIATED CAP C-TERMINAL DOMAIN-CONTAINING PROTEIN"/>
    <property type="match status" value="1"/>
</dbReference>
<reference evidence="1" key="1">
    <citation type="submission" date="2020-12" db="EMBL/GenBank/DDBJ databases">
        <authorList>
            <person name="Huq M.A."/>
        </authorList>
    </citation>
    <scope>NUCLEOTIDE SEQUENCE</scope>
    <source>
        <strain evidence="1">MAHUQ-46</strain>
    </source>
</reference>
<protein>
    <submittedName>
        <fullName evidence="1">SEC-C domain-containing protein</fullName>
    </submittedName>
</protein>
<dbReference type="SUPFAM" id="SSF103642">
    <property type="entry name" value="Sec-C motif"/>
    <property type="match status" value="1"/>
</dbReference>
<dbReference type="Proteomes" id="UP000640274">
    <property type="component" value="Unassembled WGS sequence"/>
</dbReference>
<accession>A0A934J6D2</accession>
<name>A0A934J6D2_9BACL</name>
<sequence length="391" mass="44251">MNEKRNEFPLDVKFHSRLWSEIDASISLEDGLSRLTKSELDELRRKLAVKNASGLKKQDLIQKLQGTVLESLSDKLAYMDMQRFALLKETAHNGGLLVPFNGSKREAMYFQKQGFLFAGSVGGEDALVMPQEIVEKLQAVQESDYGDKFKRNSEWIKLSAGLLHYYGVLGPAQLEQMVNGYVSEPVDSLEFMDVLYHAASYYIQIQYTEGGWTHWLVESVKDVLKEQQSRPSLDYNLFTKDQLLKAADPLFAERTPEYYELLNYIKYHYSVKQDEAHEIVANCVCDAQAGYMFTETLHFLKSQIEIEDIYTLDEVTGLLVRLFNATRQWALKGHSANEMRARSSNVLSNVPLANAGASASNVVSIDSKKKVGRNDPCPCGSGKKYKKCCFA</sequence>
<dbReference type="PANTHER" id="PTHR33747">
    <property type="entry name" value="UPF0225 PROTEIN SCO1677"/>
    <property type="match status" value="1"/>
</dbReference>
<dbReference type="InterPro" id="IPR004027">
    <property type="entry name" value="SEC_C_motif"/>
</dbReference>
<dbReference type="EMBL" id="JAELUP010000072">
    <property type="protein sequence ID" value="MBJ6362433.1"/>
    <property type="molecule type" value="Genomic_DNA"/>
</dbReference>
<dbReference type="RefSeq" id="WP_199019975.1">
    <property type="nucleotide sequence ID" value="NZ_JAELUP010000072.1"/>
</dbReference>